<name>A0AA43H2F5_9CYAN</name>
<dbReference type="Proteomes" id="UP001159370">
    <property type="component" value="Unassembled WGS sequence"/>
</dbReference>
<protein>
    <submittedName>
        <fullName evidence="1">Uncharacterized protein</fullName>
    </submittedName>
</protein>
<comment type="caution">
    <text evidence="1">The sequence shown here is derived from an EMBL/GenBank/DDBJ whole genome shotgun (WGS) entry which is preliminary data.</text>
</comment>
<dbReference type="EMBL" id="JANQDL010000109">
    <property type="protein sequence ID" value="MDH6065447.1"/>
    <property type="molecule type" value="Genomic_DNA"/>
</dbReference>
<evidence type="ECO:0000313" key="1">
    <source>
        <dbReference type="EMBL" id="MDH6065447.1"/>
    </source>
</evidence>
<evidence type="ECO:0000313" key="2">
    <source>
        <dbReference type="Proteomes" id="UP001159370"/>
    </source>
</evidence>
<dbReference type="RefSeq" id="WP_280650530.1">
    <property type="nucleotide sequence ID" value="NZ_JANQDL010000109.1"/>
</dbReference>
<reference evidence="1 2" key="1">
    <citation type="journal article" date="2023" name="J. Phycol.">
        <title>Chrysosporum ovalisporum is synonymous with the true-branching cyanobacterium Umezakia natans (Nostocales/Aphanizomenonaceae).</title>
        <authorList>
            <person name="McGregor G.B."/>
            <person name="Sendall B.C."/>
            <person name="Niiyama Y."/>
            <person name="Tuji A."/>
            <person name="Willis A."/>
        </authorList>
    </citation>
    <scope>NUCLEOTIDE SEQUENCE [LARGE SCALE GENOMIC DNA]</scope>
    <source>
        <strain evidence="1 2">FSS-62</strain>
    </source>
</reference>
<dbReference type="AlphaFoldDB" id="A0AA43H2F5"/>
<gene>
    <name evidence="1" type="ORF">NWP23_17145</name>
</gene>
<sequence>MNVIVTELPEETQWKLEVIQSLLKPCDRTSYGQKLDAQAIAKELGGVKPDDEWLQAEITRLRGKSIVPLQQVITFHDGLDGKGKARQSC</sequence>
<organism evidence="1 2">
    <name type="scientific">Umezakia ovalisporum FSS-62</name>
    <dbReference type="NCBI Taxonomy" id="2971776"/>
    <lineage>
        <taxon>Bacteria</taxon>
        <taxon>Bacillati</taxon>
        <taxon>Cyanobacteriota</taxon>
        <taxon>Cyanophyceae</taxon>
        <taxon>Nostocales</taxon>
        <taxon>Nodulariaceae</taxon>
        <taxon>Umezakia</taxon>
    </lineage>
</organism>
<accession>A0AA43H2F5</accession>
<proteinExistence type="predicted"/>